<organism evidence="2 3">
    <name type="scientific">Armillaria gallica</name>
    <name type="common">Bulbous honey fungus</name>
    <name type="synonym">Armillaria bulbosa</name>
    <dbReference type="NCBI Taxonomy" id="47427"/>
    <lineage>
        <taxon>Eukaryota</taxon>
        <taxon>Fungi</taxon>
        <taxon>Dikarya</taxon>
        <taxon>Basidiomycota</taxon>
        <taxon>Agaricomycotina</taxon>
        <taxon>Agaricomycetes</taxon>
        <taxon>Agaricomycetidae</taxon>
        <taxon>Agaricales</taxon>
        <taxon>Marasmiineae</taxon>
        <taxon>Physalacriaceae</taxon>
        <taxon>Armillaria</taxon>
    </lineage>
</organism>
<keyword evidence="2" id="KW-0378">Hydrolase</keyword>
<dbReference type="InParanoid" id="A0A2H3CYF9"/>
<dbReference type="Gene3D" id="3.40.50.1820">
    <property type="entry name" value="alpha/beta hydrolase"/>
    <property type="match status" value="1"/>
</dbReference>
<dbReference type="Proteomes" id="UP000217790">
    <property type="component" value="Unassembled WGS sequence"/>
</dbReference>
<gene>
    <name evidence="2" type="ORF">ARMGADRAFT_770864</name>
</gene>
<dbReference type="InterPro" id="IPR029058">
    <property type="entry name" value="AB_hydrolase_fold"/>
</dbReference>
<name>A0A2H3CYF9_ARMGA</name>
<evidence type="ECO:0000313" key="2">
    <source>
        <dbReference type="EMBL" id="PBK81817.1"/>
    </source>
</evidence>
<dbReference type="PANTHER" id="PTHR43798">
    <property type="entry name" value="MONOACYLGLYCEROL LIPASE"/>
    <property type="match status" value="1"/>
</dbReference>
<dbReference type="InterPro" id="IPR000073">
    <property type="entry name" value="AB_hydrolase_1"/>
</dbReference>
<reference evidence="3" key="1">
    <citation type="journal article" date="2017" name="Nat. Ecol. Evol.">
        <title>Genome expansion and lineage-specific genetic innovations in the forest pathogenic fungi Armillaria.</title>
        <authorList>
            <person name="Sipos G."/>
            <person name="Prasanna A.N."/>
            <person name="Walter M.C."/>
            <person name="O'Connor E."/>
            <person name="Balint B."/>
            <person name="Krizsan K."/>
            <person name="Kiss B."/>
            <person name="Hess J."/>
            <person name="Varga T."/>
            <person name="Slot J."/>
            <person name="Riley R."/>
            <person name="Boka B."/>
            <person name="Rigling D."/>
            <person name="Barry K."/>
            <person name="Lee J."/>
            <person name="Mihaltcheva S."/>
            <person name="LaButti K."/>
            <person name="Lipzen A."/>
            <person name="Waldron R."/>
            <person name="Moloney N.M."/>
            <person name="Sperisen C."/>
            <person name="Kredics L."/>
            <person name="Vagvoelgyi C."/>
            <person name="Patrignani A."/>
            <person name="Fitzpatrick D."/>
            <person name="Nagy I."/>
            <person name="Doyle S."/>
            <person name="Anderson J.B."/>
            <person name="Grigoriev I.V."/>
            <person name="Gueldener U."/>
            <person name="Muensterkoetter M."/>
            <person name="Nagy L.G."/>
        </authorList>
    </citation>
    <scope>NUCLEOTIDE SEQUENCE [LARGE SCALE GENOMIC DNA]</scope>
    <source>
        <strain evidence="3">Ar21-2</strain>
    </source>
</reference>
<dbReference type="SUPFAM" id="SSF53474">
    <property type="entry name" value="alpha/beta-Hydrolases"/>
    <property type="match status" value="1"/>
</dbReference>
<dbReference type="OMA" id="RMTYRYI"/>
<dbReference type="Pfam" id="PF12697">
    <property type="entry name" value="Abhydrolase_6"/>
    <property type="match status" value="1"/>
</dbReference>
<accession>A0A2H3CYF9</accession>
<feature type="domain" description="AB hydrolase-1" evidence="1">
    <location>
        <begin position="31"/>
        <end position="274"/>
    </location>
</feature>
<proteinExistence type="predicted"/>
<dbReference type="STRING" id="47427.A0A2H3CYF9"/>
<dbReference type="OrthoDB" id="408373at2759"/>
<dbReference type="PANTHER" id="PTHR43798:SF33">
    <property type="entry name" value="HYDROLASE, PUTATIVE (AFU_ORTHOLOGUE AFUA_2G14860)-RELATED"/>
    <property type="match status" value="1"/>
</dbReference>
<sequence>MSPTSTAQLVPSKDGALIYADAAGDPRKPCLVFVHGFTLSGAVFDNLFTNLELIENFYLVRYDMRGHGRSAMPESSDNYSSELFAEDFRAVMRAFKVKKPIYIGWSLGGIIVCDIAAHLPKNTLAGVVYLAALPFIGPIMDRVVSPLVLGLLPSLFRTDDVNLNAKTTVEFVDSLFADPKNVPFSLKTSWYGTSLLQPPQVCKNVVSRPQDPANMYELAKEGLPLLALSGTADEQVYGAVVVEEMRPYYKNMDVHTVEGGSHALFYDNEAEVVDSISRFASKVFAGR</sequence>
<dbReference type="InterPro" id="IPR050266">
    <property type="entry name" value="AB_hydrolase_sf"/>
</dbReference>
<evidence type="ECO:0000313" key="3">
    <source>
        <dbReference type="Proteomes" id="UP000217790"/>
    </source>
</evidence>
<keyword evidence="3" id="KW-1185">Reference proteome</keyword>
<dbReference type="GO" id="GO:0016020">
    <property type="term" value="C:membrane"/>
    <property type="evidence" value="ECO:0007669"/>
    <property type="project" value="TreeGrafter"/>
</dbReference>
<evidence type="ECO:0000259" key="1">
    <source>
        <dbReference type="Pfam" id="PF12697"/>
    </source>
</evidence>
<dbReference type="EMBL" id="KZ293724">
    <property type="protein sequence ID" value="PBK81817.1"/>
    <property type="molecule type" value="Genomic_DNA"/>
</dbReference>
<protein>
    <submittedName>
        <fullName evidence="2">Alpha/beta-hydrolase</fullName>
    </submittedName>
</protein>
<dbReference type="AlphaFoldDB" id="A0A2H3CYF9"/>
<dbReference type="GO" id="GO:0016787">
    <property type="term" value="F:hydrolase activity"/>
    <property type="evidence" value="ECO:0007669"/>
    <property type="project" value="UniProtKB-KW"/>
</dbReference>